<feature type="region of interest" description="Disordered" evidence="2">
    <location>
        <begin position="1"/>
        <end position="29"/>
    </location>
</feature>
<name>A0A5P2HDM6_9BURK</name>
<sequence>MPLPGWPGSDSRAKTRPDPPPYRTPASIPPDVARRRLLAALACLPLARGGSEAWAADAAIHMLVGYGAGGGADHIARLLADSLTGDGVLTLVENRPGAAGQVALNEVVRAGPQRQTLLLGTVGSVSISPLLPNPNAQAGSAPGMASRAAGGAPRVDGGAVALPGAPGGPRVPPALQPIAVVASTPHVLLIGGDGARFGSGDAIAALRARLAQARQQPGELAYASLGIHSSAHLVGELMCHEAGVTMTHIPYPGSARALIDLQGGHVTMLVSTLQASLPLMRQGRVRALAVTGRTRSPLAPATPTFAEAGIDGMWQDAWYGVLAAPSVTRAQCAALSRRFQRLLLDAALQRRLGQDGAEPLGLTGARAIDYLDRQREIWRQAVALVSHRIA</sequence>
<dbReference type="CDD" id="cd07012">
    <property type="entry name" value="PBP2_Bug_TTT"/>
    <property type="match status" value="1"/>
</dbReference>
<dbReference type="Pfam" id="PF03401">
    <property type="entry name" value="TctC"/>
    <property type="match status" value="1"/>
</dbReference>
<gene>
    <name evidence="3" type="ORF">FOB72_28750</name>
</gene>
<proteinExistence type="inferred from homology"/>
<evidence type="ECO:0000313" key="4">
    <source>
        <dbReference type="Proteomes" id="UP000322822"/>
    </source>
</evidence>
<dbReference type="EMBL" id="CP044067">
    <property type="protein sequence ID" value="QET05928.1"/>
    <property type="molecule type" value="Genomic_DNA"/>
</dbReference>
<dbReference type="InterPro" id="IPR005064">
    <property type="entry name" value="BUG"/>
</dbReference>
<dbReference type="PANTHER" id="PTHR42928:SF5">
    <property type="entry name" value="BLR1237 PROTEIN"/>
    <property type="match status" value="1"/>
</dbReference>
<evidence type="ECO:0000256" key="2">
    <source>
        <dbReference type="SAM" id="MobiDB-lite"/>
    </source>
</evidence>
<dbReference type="RefSeq" id="WP_150376570.1">
    <property type="nucleotide sequence ID" value="NZ_CP044067.1"/>
</dbReference>
<dbReference type="Gene3D" id="3.40.190.150">
    <property type="entry name" value="Bordetella uptake gene, domain 1"/>
    <property type="match status" value="2"/>
</dbReference>
<organism evidence="3 4">
    <name type="scientific">Cupriavidus pauculus</name>
    <dbReference type="NCBI Taxonomy" id="82633"/>
    <lineage>
        <taxon>Bacteria</taxon>
        <taxon>Pseudomonadati</taxon>
        <taxon>Pseudomonadota</taxon>
        <taxon>Betaproteobacteria</taxon>
        <taxon>Burkholderiales</taxon>
        <taxon>Burkholderiaceae</taxon>
        <taxon>Cupriavidus</taxon>
    </lineage>
</organism>
<evidence type="ECO:0000313" key="3">
    <source>
        <dbReference type="EMBL" id="QET05928.1"/>
    </source>
</evidence>
<comment type="similarity">
    <text evidence="1">Belongs to the UPF0065 (bug) family.</text>
</comment>
<accession>A0A5P2HDM6</accession>
<dbReference type="PANTHER" id="PTHR42928">
    <property type="entry name" value="TRICARBOXYLATE-BINDING PROTEIN"/>
    <property type="match status" value="1"/>
</dbReference>
<protein>
    <submittedName>
        <fullName evidence="3">Tripartite tricarboxylate transporter substrate binding protein</fullName>
    </submittedName>
</protein>
<dbReference type="OrthoDB" id="8958562at2"/>
<dbReference type="AlphaFoldDB" id="A0A5P2HDM6"/>
<dbReference type="Gene3D" id="3.40.190.10">
    <property type="entry name" value="Periplasmic binding protein-like II"/>
    <property type="match status" value="1"/>
</dbReference>
<reference evidence="3 4" key="1">
    <citation type="submission" date="2019-09" db="EMBL/GenBank/DDBJ databases">
        <title>FDA dAtabase for Regulatory Grade micrObial Sequences (FDA-ARGOS): Supporting development and validation of Infectious Disease Dx tests.</title>
        <authorList>
            <person name="Sciortino C."/>
            <person name="Tallon L."/>
            <person name="Sadzewicz L."/>
            <person name="Vavikolanu K."/>
            <person name="Mehta A."/>
            <person name="Aluvathingal J."/>
            <person name="Nadendla S."/>
            <person name="Nandy P."/>
            <person name="Geyer C."/>
            <person name="Yan Y."/>
            <person name="Sichtig H."/>
        </authorList>
    </citation>
    <scope>NUCLEOTIDE SEQUENCE [LARGE SCALE GENOMIC DNA]</scope>
    <source>
        <strain evidence="3 4">FDAARGOS_664</strain>
    </source>
</reference>
<dbReference type="InterPro" id="IPR042100">
    <property type="entry name" value="Bug_dom1"/>
</dbReference>
<dbReference type="Proteomes" id="UP000322822">
    <property type="component" value="Chromosome 2"/>
</dbReference>
<evidence type="ECO:0000256" key="1">
    <source>
        <dbReference type="ARBA" id="ARBA00006987"/>
    </source>
</evidence>